<dbReference type="RefSeq" id="WP_116556367.1">
    <property type="nucleotide sequence ID" value="NZ_QCZG01000082.1"/>
</dbReference>
<dbReference type="AlphaFoldDB" id="A0A2U1JIY8"/>
<protein>
    <submittedName>
        <fullName evidence="1">Uncharacterized protein</fullName>
    </submittedName>
</protein>
<evidence type="ECO:0000313" key="2">
    <source>
        <dbReference type="Proteomes" id="UP000245998"/>
    </source>
</evidence>
<dbReference type="EMBL" id="QCZG01000082">
    <property type="protein sequence ID" value="PWA04975.1"/>
    <property type="molecule type" value="Genomic_DNA"/>
</dbReference>
<organism evidence="1 2">
    <name type="scientific">Pueribacillus theae</name>
    <dbReference type="NCBI Taxonomy" id="2171751"/>
    <lineage>
        <taxon>Bacteria</taxon>
        <taxon>Bacillati</taxon>
        <taxon>Bacillota</taxon>
        <taxon>Bacilli</taxon>
        <taxon>Bacillales</taxon>
        <taxon>Bacillaceae</taxon>
        <taxon>Pueribacillus</taxon>
    </lineage>
</organism>
<dbReference type="OrthoDB" id="2957060at2"/>
<keyword evidence="2" id="KW-1185">Reference proteome</keyword>
<proteinExistence type="predicted"/>
<reference evidence="1 2" key="1">
    <citation type="submission" date="2018-04" db="EMBL/GenBank/DDBJ databases">
        <title>Camelliibacillus theae gen. nov., sp. nov., isolated from Pu'er tea.</title>
        <authorList>
            <person name="Niu L."/>
        </authorList>
    </citation>
    <scope>NUCLEOTIDE SEQUENCE [LARGE SCALE GENOMIC DNA]</scope>
    <source>
        <strain evidence="1 2">T8</strain>
    </source>
</reference>
<comment type="caution">
    <text evidence="1">The sequence shown here is derived from an EMBL/GenBank/DDBJ whole genome shotgun (WGS) entry which is preliminary data.</text>
</comment>
<gene>
    <name evidence="1" type="ORF">DCC39_18515</name>
</gene>
<dbReference type="Proteomes" id="UP000245998">
    <property type="component" value="Unassembled WGS sequence"/>
</dbReference>
<name>A0A2U1JIY8_9BACI</name>
<sequence length="339" mass="40093">MKRKSLIDFYKETDYTTTSLSIRGIAPRPSEWNVPLFIKNVYPTNIDLFKKSFNNNQVEIELDQQDLDYFKALLLHESLFYFYKAFYNYLCALKLYDGGLQHWIEITAYYAKFYLANSIITLAGKSRYIVTGSSNNFVEEIYKLVNSKGYHRNINKNGRLIPSHAKYGIEIEINPFINEGKLRIINNLGSGGSHGFVWKKYLELHTEEFDITKMTYSYPQHLSDHRNLENYSFEGYKQLDFNLEVENFKGYFQRDYIKEQSKLIYTSETAIILGVIGELFNLYEEFQVSKLPIEKEKLIYMCRYTLGDSEQSRKLADLIDSGFPSKNKYLDEYYWYEEN</sequence>
<accession>A0A2U1JIY8</accession>
<evidence type="ECO:0000313" key="1">
    <source>
        <dbReference type="EMBL" id="PWA04975.1"/>
    </source>
</evidence>